<feature type="site" description="Important for catalytic activity" evidence="7">
    <location>
        <position position="219"/>
    </location>
</feature>
<keyword evidence="2 7" id="KW-0812">Transmembrane</keyword>
<keyword evidence="6 7" id="KW-0961">Cell wall biogenesis/degradation</keyword>
<comment type="function">
    <text evidence="7">Functions as a peptidoglycan terminase that cleaves nascent peptidoglycan strands endolytically to terminate their elongation.</text>
</comment>
<evidence type="ECO:0000256" key="6">
    <source>
        <dbReference type="ARBA" id="ARBA00023316"/>
    </source>
</evidence>
<keyword evidence="4 7" id="KW-0472">Membrane</keyword>
<evidence type="ECO:0000313" key="9">
    <source>
        <dbReference type="EMBL" id="EGI78556.1"/>
    </source>
</evidence>
<dbReference type="STRING" id="887062.HGR_00620"/>
<dbReference type="NCBIfam" id="TIGR00247">
    <property type="entry name" value="endolytic transglycosylase MltG"/>
    <property type="match status" value="1"/>
</dbReference>
<evidence type="ECO:0000256" key="2">
    <source>
        <dbReference type="ARBA" id="ARBA00022692"/>
    </source>
</evidence>
<comment type="caution">
    <text evidence="9">The sequence shown here is derived from an EMBL/GenBank/DDBJ whole genome shotgun (WGS) entry which is preliminary data.</text>
</comment>
<name>F3KNX9_9BURK</name>
<accession>F3KNX9</accession>
<keyword evidence="3 7" id="KW-1133">Transmembrane helix</keyword>
<keyword evidence="5 7" id="KW-0456">Lyase</keyword>
<dbReference type="InterPro" id="IPR003770">
    <property type="entry name" value="MLTG-like"/>
</dbReference>
<dbReference type="Proteomes" id="UP000016368">
    <property type="component" value="Unassembled WGS sequence"/>
</dbReference>
<feature type="region of interest" description="Disordered" evidence="8">
    <location>
        <begin position="331"/>
        <end position="378"/>
    </location>
</feature>
<evidence type="ECO:0000313" key="10">
    <source>
        <dbReference type="Proteomes" id="UP000016368"/>
    </source>
</evidence>
<dbReference type="PANTHER" id="PTHR30518">
    <property type="entry name" value="ENDOLYTIC MUREIN TRANSGLYCOSYLASE"/>
    <property type="match status" value="1"/>
</dbReference>
<comment type="similarity">
    <text evidence="7">Belongs to the transglycosylase MltG family.</text>
</comment>
<evidence type="ECO:0000256" key="3">
    <source>
        <dbReference type="ARBA" id="ARBA00022989"/>
    </source>
</evidence>
<evidence type="ECO:0000256" key="7">
    <source>
        <dbReference type="HAMAP-Rule" id="MF_02065"/>
    </source>
</evidence>
<dbReference type="HAMAP" id="MF_02065">
    <property type="entry name" value="MltG"/>
    <property type="match status" value="1"/>
</dbReference>
<dbReference type="eggNOG" id="COG1559">
    <property type="taxonomic scope" value="Bacteria"/>
</dbReference>
<evidence type="ECO:0000256" key="1">
    <source>
        <dbReference type="ARBA" id="ARBA00022475"/>
    </source>
</evidence>
<feature type="compositionally biased region" description="Low complexity" evidence="8">
    <location>
        <begin position="364"/>
        <end position="378"/>
    </location>
</feature>
<keyword evidence="1 7" id="KW-1003">Cell membrane</keyword>
<dbReference type="PANTHER" id="PTHR30518:SF2">
    <property type="entry name" value="ENDOLYTIC MUREIN TRANSGLYCOSYLASE"/>
    <property type="match status" value="1"/>
</dbReference>
<dbReference type="AlphaFoldDB" id="F3KNX9"/>
<keyword evidence="10" id="KW-1185">Reference proteome</keyword>
<comment type="catalytic activity">
    <reaction evidence="7">
        <text>a peptidoglycan chain = a peptidoglycan chain with N-acetyl-1,6-anhydromuramyl-[peptide] at the reducing end + a peptidoglycan chain with N-acetylglucosamine at the non-reducing end.</text>
        <dbReference type="EC" id="4.2.2.29"/>
    </reaction>
</comment>
<dbReference type="Gene3D" id="3.30.1490.480">
    <property type="entry name" value="Endolytic murein transglycosylase"/>
    <property type="match status" value="1"/>
</dbReference>
<dbReference type="GO" id="GO:0009252">
    <property type="term" value="P:peptidoglycan biosynthetic process"/>
    <property type="evidence" value="ECO:0007669"/>
    <property type="project" value="UniProtKB-UniRule"/>
</dbReference>
<dbReference type="Gene3D" id="3.30.160.60">
    <property type="entry name" value="Classic Zinc Finger"/>
    <property type="match status" value="1"/>
</dbReference>
<dbReference type="Pfam" id="PF02618">
    <property type="entry name" value="YceG"/>
    <property type="match status" value="1"/>
</dbReference>
<organism evidence="9 10">
    <name type="scientific">Hylemonella gracilis ATCC 19624</name>
    <dbReference type="NCBI Taxonomy" id="887062"/>
    <lineage>
        <taxon>Bacteria</taxon>
        <taxon>Pseudomonadati</taxon>
        <taxon>Pseudomonadota</taxon>
        <taxon>Betaproteobacteria</taxon>
        <taxon>Burkholderiales</taxon>
        <taxon>Comamonadaceae</taxon>
        <taxon>Hylemonella</taxon>
    </lineage>
</organism>
<reference evidence="9 10" key="1">
    <citation type="journal article" date="2011" name="EMBO J.">
        <title>Structural diversity of bacterial flagellar motors.</title>
        <authorList>
            <person name="Chen S."/>
            <person name="Beeby M."/>
            <person name="Murphy G.E."/>
            <person name="Leadbetter J.R."/>
            <person name="Hendrixson D.R."/>
            <person name="Briegel A."/>
            <person name="Li Z."/>
            <person name="Shi J."/>
            <person name="Tocheva E.I."/>
            <person name="Muller A."/>
            <person name="Dobro M.J."/>
            <person name="Jensen G.J."/>
        </authorList>
    </citation>
    <scope>NUCLEOTIDE SEQUENCE [LARGE SCALE GENOMIC DNA]</scope>
    <source>
        <strain evidence="9 10">ATCC 19624</strain>
    </source>
</reference>
<protein>
    <recommendedName>
        <fullName evidence="7">Endolytic murein transglycosylase</fullName>
        <ecNumber evidence="7">4.2.2.29</ecNumber>
    </recommendedName>
    <alternativeName>
        <fullName evidence="7">Peptidoglycan lytic transglycosylase</fullName>
    </alternativeName>
    <alternativeName>
        <fullName evidence="7">Peptidoglycan polymerization terminase</fullName>
    </alternativeName>
</protein>
<sequence length="378" mass="40879">MFRTLKNLVVFFLLLVSLALVGAVAAATWWLNQPLQLSASMVEVIIPPGASARAVVQTLNLNGVQTQPVLLYGWLRFSGASKRIKAGNYELTPDLTPRTLLAKLVKGEVAQRSVTLAEGLTFGQWRALLRAAPDLQPETSGLSASEIMEKLGYPGVPAEGRFFPDTYSYPKGSSDLALLRRAKQEMDRRLALAWDLREPSSPLKTPEEALILASIVEKETGHPEDRAHVAGVFNNRLRIGMRLQTDPTVIYGLGEKFDGNLRKVDLLTDTPWNTYTRAGLPPTPIAMPGMDSLLAAVKPAKTEALYFVARGDGTSEFSTTLSDHNRAVREFQLKRNGKSEPAPVKDEKAPSAPEASPPAPAPATGPAAAPTPSAPAQR</sequence>
<dbReference type="GO" id="GO:0071555">
    <property type="term" value="P:cell wall organization"/>
    <property type="evidence" value="ECO:0007669"/>
    <property type="project" value="UniProtKB-KW"/>
</dbReference>
<gene>
    <name evidence="7" type="primary">mltG</name>
    <name evidence="9" type="ORF">HGR_00620</name>
</gene>
<evidence type="ECO:0000256" key="5">
    <source>
        <dbReference type="ARBA" id="ARBA00023239"/>
    </source>
</evidence>
<dbReference type="EMBL" id="AEGR01000006">
    <property type="protein sequence ID" value="EGI78556.1"/>
    <property type="molecule type" value="Genomic_DNA"/>
</dbReference>
<dbReference type="EC" id="4.2.2.29" evidence="7"/>
<dbReference type="GO" id="GO:0008932">
    <property type="term" value="F:lytic endotransglycosylase activity"/>
    <property type="evidence" value="ECO:0007669"/>
    <property type="project" value="UniProtKB-UniRule"/>
</dbReference>
<evidence type="ECO:0000256" key="4">
    <source>
        <dbReference type="ARBA" id="ARBA00023136"/>
    </source>
</evidence>
<proteinExistence type="inferred from homology"/>
<dbReference type="CDD" id="cd08010">
    <property type="entry name" value="MltG_like"/>
    <property type="match status" value="1"/>
</dbReference>
<evidence type="ECO:0000256" key="8">
    <source>
        <dbReference type="SAM" id="MobiDB-lite"/>
    </source>
</evidence>
<dbReference type="GO" id="GO:0005886">
    <property type="term" value="C:plasma membrane"/>
    <property type="evidence" value="ECO:0007669"/>
    <property type="project" value="UniProtKB-UniRule"/>
</dbReference>
<keyword evidence="7" id="KW-0997">Cell inner membrane</keyword>